<evidence type="ECO:0000313" key="6">
    <source>
        <dbReference type="Proteomes" id="UP000034883"/>
    </source>
</evidence>
<sequence>MSELRVDVFTGIPTVLAPGRRGIGTVRAGGLPDVTREACPFCPGREAETEETVLAIGDPWRVRVVANRYPLLARELAAHEVVIESPDHDGDLATYSASQALDVLAAIRARLRVLEAREGVASISVFRNRGRRAGSSQPHPHAQIATLPHVAPAIAMRDAIATSDRALLARVIDEERASGARVVCDEGEVIAWCPHASHRAFEVKLALAGECARFSALDDARLAMLARVLVDVTSRLRAVLGTHDYNVLLRDPAVGVSTFFTIDVLPRTGGDAGFELQSGTPVCVVAPEDAARALRDHAGSI</sequence>
<evidence type="ECO:0000256" key="3">
    <source>
        <dbReference type="ARBA" id="ARBA00023277"/>
    </source>
</evidence>
<keyword evidence="3" id="KW-0119">Carbohydrate metabolism</keyword>
<dbReference type="OrthoDB" id="9769064at2"/>
<dbReference type="KEGG" id="samy:DB32_000789"/>
<accession>A0A0F6VZU4</accession>
<dbReference type="Proteomes" id="UP000034883">
    <property type="component" value="Chromosome"/>
</dbReference>
<dbReference type="InterPro" id="IPR005849">
    <property type="entry name" value="GalP_Utransf_N"/>
</dbReference>
<dbReference type="Gene3D" id="3.30.428.10">
    <property type="entry name" value="HIT-like"/>
    <property type="match status" value="2"/>
</dbReference>
<dbReference type="GO" id="GO:0006012">
    <property type="term" value="P:galactose metabolic process"/>
    <property type="evidence" value="ECO:0007669"/>
    <property type="project" value="InterPro"/>
</dbReference>
<organism evidence="5 6">
    <name type="scientific">Sandaracinus amylolyticus</name>
    <dbReference type="NCBI Taxonomy" id="927083"/>
    <lineage>
        <taxon>Bacteria</taxon>
        <taxon>Pseudomonadati</taxon>
        <taxon>Myxococcota</taxon>
        <taxon>Polyangia</taxon>
        <taxon>Polyangiales</taxon>
        <taxon>Sandaracinaceae</taxon>
        <taxon>Sandaracinus</taxon>
    </lineage>
</organism>
<keyword evidence="6" id="KW-1185">Reference proteome</keyword>
<dbReference type="PANTHER" id="PTHR42763:SF2">
    <property type="entry name" value="ADP-GLUCOSE PHOSPHORYLASE"/>
    <property type="match status" value="1"/>
</dbReference>
<dbReference type="STRING" id="927083.DB32_000789"/>
<dbReference type="PANTHER" id="PTHR42763">
    <property type="entry name" value="ADP-GLUCOSE PHOSPHORYLASE"/>
    <property type="match status" value="1"/>
</dbReference>
<evidence type="ECO:0000256" key="2">
    <source>
        <dbReference type="ARBA" id="ARBA00022695"/>
    </source>
</evidence>
<proteinExistence type="predicted"/>
<dbReference type="SUPFAM" id="SSF54197">
    <property type="entry name" value="HIT-like"/>
    <property type="match status" value="2"/>
</dbReference>
<protein>
    <submittedName>
        <fullName evidence="5">Galactose-1-phosphate uridylyltransferase</fullName>
    </submittedName>
</protein>
<name>A0A0F6VZU4_9BACT</name>
<dbReference type="AlphaFoldDB" id="A0A0F6VZU4"/>
<dbReference type="Pfam" id="PF01087">
    <property type="entry name" value="GalP_UDP_transf"/>
    <property type="match status" value="1"/>
</dbReference>
<dbReference type="RefSeq" id="WP_053231077.1">
    <property type="nucleotide sequence ID" value="NZ_CP011125.1"/>
</dbReference>
<evidence type="ECO:0000256" key="1">
    <source>
        <dbReference type="ARBA" id="ARBA00022679"/>
    </source>
</evidence>
<evidence type="ECO:0000259" key="4">
    <source>
        <dbReference type="Pfam" id="PF01087"/>
    </source>
</evidence>
<keyword evidence="1 5" id="KW-0808">Transferase</keyword>
<dbReference type="InterPro" id="IPR036265">
    <property type="entry name" value="HIT-like_sf"/>
</dbReference>
<reference evidence="5 6" key="1">
    <citation type="submission" date="2015-03" db="EMBL/GenBank/DDBJ databases">
        <title>Genome assembly of Sandaracinus amylolyticus DSM 53668.</title>
        <authorList>
            <person name="Sharma G."/>
            <person name="Subramanian S."/>
        </authorList>
    </citation>
    <scope>NUCLEOTIDE SEQUENCE [LARGE SCALE GENOMIC DNA]</scope>
    <source>
        <strain evidence="5 6">DSM 53668</strain>
    </source>
</reference>
<gene>
    <name evidence="5" type="ORF">DB32_000789</name>
</gene>
<dbReference type="InterPro" id="IPR053177">
    <property type="entry name" value="ADP-glucose_phosphorylase"/>
</dbReference>
<evidence type="ECO:0000313" key="5">
    <source>
        <dbReference type="EMBL" id="AKF03640.1"/>
    </source>
</evidence>
<feature type="domain" description="Galactose-1-phosphate uridyl transferase N-terminal" evidence="4">
    <location>
        <begin position="80"/>
        <end position="150"/>
    </location>
</feature>
<dbReference type="EMBL" id="CP011125">
    <property type="protein sequence ID" value="AKF03640.1"/>
    <property type="molecule type" value="Genomic_DNA"/>
</dbReference>
<dbReference type="GO" id="GO:0008108">
    <property type="term" value="F:UDP-glucose:hexose-1-phosphate uridylyltransferase activity"/>
    <property type="evidence" value="ECO:0007669"/>
    <property type="project" value="InterPro"/>
</dbReference>
<keyword evidence="2 5" id="KW-0548">Nucleotidyltransferase</keyword>